<organism evidence="2 3">
    <name type="scientific">Camelpox virus</name>
    <dbReference type="NCBI Taxonomy" id="28873"/>
    <lineage>
        <taxon>Viruses</taxon>
        <taxon>Varidnaviria</taxon>
        <taxon>Bamfordvirae</taxon>
        <taxon>Nucleocytoviricota</taxon>
        <taxon>Pokkesviricetes</taxon>
        <taxon>Chitovirales</taxon>
        <taxon>Poxviridae</taxon>
        <taxon>Chordopoxvirinae</taxon>
        <taxon>Orthopoxvirus</taxon>
        <taxon>Orthopoxvirus camelpox</taxon>
    </lineage>
</organism>
<feature type="transmembrane region" description="Helical" evidence="1">
    <location>
        <begin position="58"/>
        <end position="77"/>
    </location>
</feature>
<protein>
    <submittedName>
        <fullName evidence="2">Uncharacterized protein</fullName>
    </submittedName>
</protein>
<keyword evidence="1" id="KW-0472">Membrane</keyword>
<keyword evidence="1" id="KW-1133">Transmembrane helix</keyword>
<reference evidence="2 3" key="1">
    <citation type="submission" date="2019-05" db="EMBL/GenBank/DDBJ databases">
        <title>The genome sequence of the first Camelpox virus case diagnosed in Israel.</title>
        <authorList>
            <person name="Israeli O."/>
            <person name="Cohen-Gihon I."/>
            <person name="Shifman O."/>
            <person name="Paran N."/>
            <person name="Melamed S."/>
            <person name="Laskar-Levy O."/>
            <person name="Zvi A."/>
            <person name="Beth-Din A."/>
        </authorList>
    </citation>
    <scope>NUCLEOTIDE SEQUENCE [LARGE SCALE GENOMIC DNA]</scope>
    <source>
        <strain evidence="2 3">Negev2016</strain>
    </source>
</reference>
<evidence type="ECO:0000313" key="2">
    <source>
        <dbReference type="EMBL" id="QCW07504.1"/>
    </source>
</evidence>
<evidence type="ECO:0000313" key="3">
    <source>
        <dbReference type="Proteomes" id="UP000317975"/>
    </source>
</evidence>
<name>A0A4Y5MX05_9POXV</name>
<sequence>MSDFKLGLELCMHETNATASFADANLIDVILVFIGITDILLLLIMKGADTDGHVNMKLLYPAILLTVDIITYIFLILNAHCVTSPNNVASYQKVSLRLLDKLPLTVLLMNVVIFPVLLITISLDTFK</sequence>
<dbReference type="EMBL" id="MK910851">
    <property type="protein sequence ID" value="QCW07504.1"/>
    <property type="molecule type" value="Genomic_DNA"/>
</dbReference>
<accession>A0A4Y5MX05</accession>
<evidence type="ECO:0000256" key="1">
    <source>
        <dbReference type="SAM" id="Phobius"/>
    </source>
</evidence>
<keyword evidence="1" id="KW-0812">Transmembrane</keyword>
<gene>
    <name evidence="2" type="ORF">FGHELIBC_00203</name>
</gene>
<feature type="transmembrane region" description="Helical" evidence="1">
    <location>
        <begin position="102"/>
        <end position="123"/>
    </location>
</feature>
<proteinExistence type="predicted"/>
<dbReference type="Proteomes" id="UP000317975">
    <property type="component" value="Segment"/>
</dbReference>
<feature type="transmembrane region" description="Helical" evidence="1">
    <location>
        <begin position="26"/>
        <end position="46"/>
    </location>
</feature>